<evidence type="ECO:0000256" key="2">
    <source>
        <dbReference type="ARBA" id="ARBA00022630"/>
    </source>
</evidence>
<sequence length="532" mass="59353">MGCNSNWKWYGRYIQLNHILKGLSSAALLSKAGLKVLVLEKHDTCGGGCHVFKTEGYEFDVGIHYVGGFTRQTITHTLLDQISDGQIQWALLEKNFVRVIVDVMSPKQREYNIPSGLGVWKKHLIELFPEEQKAIETYFSMINRVNRQIKGWVLVKVLPIWLVKLISMFGLSRFLSEFYLWDGSTLKDIIESLTKNKDLQLLFAYSWGTYGLPPNQTSFALQAISHSHYEEGASYPIGGASEIPYRIVPVIQRAGGQVLMKSSVSQILTKNGRVTGVRVGNKNISSVDIYAPIVISDAGTYTHNTLMDLLPENVAKTSPIWPITSSMKPGIGSLNVFIGLRGTAEELGLKAENLWVFTESSIEEILIREFISRSTITVVSFAPYSWFTQWKNLTVKKRGEEYNSLKNAIGQQIIDQITHLFPNLKNAIDYFSVGTPITSEHYLNAKEGAIYGMEHGLERFSPEMASLLRPESGIEGLFLCGQDVMLAGLVTAALTGVLCAGAVLKTNLFKELVLLHKRVKATPVQGKNKKEE</sequence>
<dbReference type="SUPFAM" id="SSF51905">
    <property type="entry name" value="FAD/NAD(P)-binding domain"/>
    <property type="match status" value="1"/>
</dbReference>
<evidence type="ECO:0008006" key="9">
    <source>
        <dbReference type="Google" id="ProtNLM"/>
    </source>
</evidence>
<keyword evidence="4" id="KW-0274">FAD</keyword>
<keyword evidence="5" id="KW-0521">NADP</keyword>
<keyword evidence="8" id="KW-1185">Reference proteome</keyword>
<keyword evidence="3" id="KW-0732">Signal</keyword>
<dbReference type="PANTHER" id="PTHR46091:SF3">
    <property type="entry name" value="AMINE OXIDASE DOMAIN-CONTAINING PROTEIN"/>
    <property type="match status" value="1"/>
</dbReference>
<dbReference type="Pfam" id="PF13450">
    <property type="entry name" value="NAD_binding_8"/>
    <property type="match status" value="1"/>
</dbReference>
<evidence type="ECO:0000313" key="7">
    <source>
        <dbReference type="EMBL" id="CAH0101002.1"/>
    </source>
</evidence>
<evidence type="ECO:0000256" key="5">
    <source>
        <dbReference type="ARBA" id="ARBA00022857"/>
    </source>
</evidence>
<proteinExistence type="inferred from homology"/>
<keyword evidence="6" id="KW-0520">NAD</keyword>
<dbReference type="OrthoDB" id="38045at2759"/>
<dbReference type="AlphaFoldDB" id="A0A8J2WGS7"/>
<evidence type="ECO:0000256" key="3">
    <source>
        <dbReference type="ARBA" id="ARBA00022729"/>
    </source>
</evidence>
<comment type="caution">
    <text evidence="7">The sequence shown here is derived from an EMBL/GenBank/DDBJ whole genome shotgun (WGS) entry which is preliminary data.</text>
</comment>
<dbReference type="InterPro" id="IPR052206">
    <property type="entry name" value="Retinol_saturase"/>
</dbReference>
<gene>
    <name evidence="7" type="ORF">DGAL_LOCUS3298</name>
</gene>
<comment type="similarity">
    <text evidence="1">Belongs to the carotenoid/retinoid oxidoreductase family. CrtISO subfamily.</text>
</comment>
<dbReference type="Gene3D" id="3.50.50.60">
    <property type="entry name" value="FAD/NAD(P)-binding domain"/>
    <property type="match status" value="2"/>
</dbReference>
<accession>A0A8J2WGS7</accession>
<protein>
    <recommendedName>
        <fullName evidence="9">Amine oxidase domain-containing protein</fullName>
    </recommendedName>
</protein>
<evidence type="ECO:0000256" key="1">
    <source>
        <dbReference type="ARBA" id="ARBA00005855"/>
    </source>
</evidence>
<dbReference type="PANTHER" id="PTHR46091">
    <property type="entry name" value="BLR7054 PROTEIN"/>
    <property type="match status" value="1"/>
</dbReference>
<evidence type="ECO:0000256" key="4">
    <source>
        <dbReference type="ARBA" id="ARBA00022827"/>
    </source>
</evidence>
<name>A0A8J2WGS7_9CRUS</name>
<evidence type="ECO:0000313" key="8">
    <source>
        <dbReference type="Proteomes" id="UP000789390"/>
    </source>
</evidence>
<dbReference type="Proteomes" id="UP000789390">
    <property type="component" value="Unassembled WGS sequence"/>
</dbReference>
<dbReference type="InterPro" id="IPR036188">
    <property type="entry name" value="FAD/NAD-bd_sf"/>
</dbReference>
<reference evidence="7" key="1">
    <citation type="submission" date="2021-11" db="EMBL/GenBank/DDBJ databases">
        <authorList>
            <person name="Schell T."/>
        </authorList>
    </citation>
    <scope>NUCLEOTIDE SEQUENCE</scope>
    <source>
        <strain evidence="7">M5</strain>
    </source>
</reference>
<keyword evidence="2" id="KW-0285">Flavoprotein</keyword>
<dbReference type="EMBL" id="CAKKLH010000048">
    <property type="protein sequence ID" value="CAH0101002.1"/>
    <property type="molecule type" value="Genomic_DNA"/>
</dbReference>
<organism evidence="7 8">
    <name type="scientific">Daphnia galeata</name>
    <dbReference type="NCBI Taxonomy" id="27404"/>
    <lineage>
        <taxon>Eukaryota</taxon>
        <taxon>Metazoa</taxon>
        <taxon>Ecdysozoa</taxon>
        <taxon>Arthropoda</taxon>
        <taxon>Crustacea</taxon>
        <taxon>Branchiopoda</taxon>
        <taxon>Diplostraca</taxon>
        <taxon>Cladocera</taxon>
        <taxon>Anomopoda</taxon>
        <taxon>Daphniidae</taxon>
        <taxon>Daphnia</taxon>
    </lineage>
</organism>
<evidence type="ECO:0000256" key="6">
    <source>
        <dbReference type="ARBA" id="ARBA00023027"/>
    </source>
</evidence>